<dbReference type="KEGG" id="ptw:TUM18999_28770"/>
<evidence type="ECO:0000256" key="2">
    <source>
        <dbReference type="ARBA" id="ARBA00022857"/>
    </source>
</evidence>
<keyword evidence="3 5" id="KW-0560">Oxidoreductase</keyword>
<dbReference type="NCBIfam" id="TIGR01780">
    <property type="entry name" value="SSADH"/>
    <property type="match status" value="1"/>
</dbReference>
<dbReference type="InterPro" id="IPR016161">
    <property type="entry name" value="Ald_DH/histidinol_DH"/>
</dbReference>
<dbReference type="Gene3D" id="3.40.309.10">
    <property type="entry name" value="Aldehyde Dehydrogenase, Chain A, domain 2"/>
    <property type="match status" value="1"/>
</dbReference>
<dbReference type="GO" id="GO:0009450">
    <property type="term" value="P:gamma-aminobutyric acid catabolic process"/>
    <property type="evidence" value="ECO:0007669"/>
    <property type="project" value="InterPro"/>
</dbReference>
<sequence>MTLDDLNLLREQAYVNGQWIEADDDARFAVTNPANGELIAEVASLGRVETARAIDAAQAALPAWRARTAKERSTILRRWYELIMANQEDLARLLSWEQGKPLAESRGEIAYGASFIEWFAEEAKRVYGDVIPHDKPGRRLVVIKQAIGVVAAITPWNFPNAMITRKVGPALAAGCTVVLKPASETPLSALALAALGERAGIPAGVLNIVPGTRSREIGAELTGNPLVQKLSFTGSTGIGKLLMAQCAETIKKVSLELGGNAPFIVFDDADLDAAVQGALGSKFRNTGQTCVCTNRLLVQNGVYDEFARRLVAAVNALKVAPADDDGAQQGPLINAKAVAKVEEHIADAVAKGARVLAGGKPHALGGNFFEPTVLGEVTPEMRVARDETFGPLAPIFRFDTEEQAIAMANDTEFGLASYLYTRDLGRAWRVSEALEYGMVGVNEGLISTEVAPFGGIKQSGLGREGSKYGIDDYIEQKYMCLGIG</sequence>
<organism evidence="7 9">
    <name type="scientific">Pseudomonas tohonis</name>
    <dbReference type="NCBI Taxonomy" id="2725477"/>
    <lineage>
        <taxon>Bacteria</taxon>
        <taxon>Pseudomonadati</taxon>
        <taxon>Pseudomonadota</taxon>
        <taxon>Gammaproteobacteria</taxon>
        <taxon>Pseudomonadales</taxon>
        <taxon>Pseudomonadaceae</taxon>
        <taxon>Pseudomonas</taxon>
    </lineage>
</organism>
<gene>
    <name evidence="7" type="primary">davD_1</name>
    <name evidence="7" type="ORF">TUM18999_28770</name>
    <name evidence="8" type="ORF">TUM20286_17070</name>
</gene>
<dbReference type="CDD" id="cd07103">
    <property type="entry name" value="ALDH_F5_SSADH_GabD"/>
    <property type="match status" value="1"/>
</dbReference>
<dbReference type="Pfam" id="PF00171">
    <property type="entry name" value="Aldedh"/>
    <property type="match status" value="1"/>
</dbReference>
<keyword evidence="2" id="KW-0521">NADP</keyword>
<dbReference type="InterPro" id="IPR010102">
    <property type="entry name" value="Succ_semiAld_DH"/>
</dbReference>
<dbReference type="InterPro" id="IPR050740">
    <property type="entry name" value="Aldehyde_DH_Superfamily"/>
</dbReference>
<dbReference type="InterPro" id="IPR016162">
    <property type="entry name" value="Ald_DH_N"/>
</dbReference>
<dbReference type="InterPro" id="IPR016163">
    <property type="entry name" value="Ald_DH_C"/>
</dbReference>
<proteinExistence type="inferred from homology"/>
<evidence type="ECO:0000256" key="3">
    <source>
        <dbReference type="ARBA" id="ARBA00023002"/>
    </source>
</evidence>
<dbReference type="InterPro" id="IPR016160">
    <property type="entry name" value="Ald_DH_CS_CYS"/>
</dbReference>
<dbReference type="InterPro" id="IPR029510">
    <property type="entry name" value="Ald_DH_CS_GLU"/>
</dbReference>
<dbReference type="Proteomes" id="UP000509383">
    <property type="component" value="Chromosome"/>
</dbReference>
<dbReference type="AlphaFoldDB" id="A0A6J4E609"/>
<dbReference type="RefSeq" id="WP_173175830.1">
    <property type="nucleotide sequence ID" value="NZ_AP023189.1"/>
</dbReference>
<evidence type="ECO:0000313" key="9">
    <source>
        <dbReference type="Proteomes" id="UP000509383"/>
    </source>
</evidence>
<dbReference type="PANTHER" id="PTHR43353">
    <property type="entry name" value="SUCCINATE-SEMIALDEHYDE DEHYDROGENASE, MITOCHONDRIAL"/>
    <property type="match status" value="1"/>
</dbReference>
<feature type="active site" evidence="4">
    <location>
        <position position="256"/>
    </location>
</feature>
<dbReference type="FunFam" id="3.40.309.10:FF:000004">
    <property type="entry name" value="Succinate-semialdehyde dehydrogenase I"/>
    <property type="match status" value="1"/>
</dbReference>
<dbReference type="GO" id="GO:0005829">
    <property type="term" value="C:cytosol"/>
    <property type="evidence" value="ECO:0007669"/>
    <property type="project" value="TreeGrafter"/>
</dbReference>
<dbReference type="GO" id="GO:0004777">
    <property type="term" value="F:succinate-semialdehyde dehydrogenase (NAD+) activity"/>
    <property type="evidence" value="ECO:0007669"/>
    <property type="project" value="TreeGrafter"/>
</dbReference>
<evidence type="ECO:0000313" key="10">
    <source>
        <dbReference type="Proteomes" id="UP001054892"/>
    </source>
</evidence>
<dbReference type="PANTHER" id="PTHR43353:SF5">
    <property type="entry name" value="SUCCINATE-SEMIALDEHYDE DEHYDROGENASE, MITOCHONDRIAL"/>
    <property type="match status" value="1"/>
</dbReference>
<feature type="domain" description="Aldehyde dehydrogenase" evidence="6">
    <location>
        <begin position="19"/>
        <end position="478"/>
    </location>
</feature>
<accession>A0A6J4E609</accession>
<evidence type="ECO:0000259" key="6">
    <source>
        <dbReference type="Pfam" id="PF00171"/>
    </source>
</evidence>
<comment type="similarity">
    <text evidence="1 5">Belongs to the aldehyde dehydrogenase family.</text>
</comment>
<dbReference type="SUPFAM" id="SSF53720">
    <property type="entry name" value="ALDH-like"/>
    <property type="match status" value="1"/>
</dbReference>
<dbReference type="PROSITE" id="PS00687">
    <property type="entry name" value="ALDEHYDE_DEHYDR_GLU"/>
    <property type="match status" value="1"/>
</dbReference>
<evidence type="ECO:0000313" key="7">
    <source>
        <dbReference type="EMBL" id="BCG24686.1"/>
    </source>
</evidence>
<dbReference type="InterPro" id="IPR015590">
    <property type="entry name" value="Aldehyde_DH_dom"/>
</dbReference>
<evidence type="ECO:0000256" key="5">
    <source>
        <dbReference type="RuleBase" id="RU003345"/>
    </source>
</evidence>
<evidence type="ECO:0000313" key="8">
    <source>
        <dbReference type="EMBL" id="GJN51955.1"/>
    </source>
</evidence>
<protein>
    <submittedName>
        <fullName evidence="7">Glutarate-semialdehyde dehydrogenase DavD</fullName>
    </submittedName>
</protein>
<keyword evidence="10" id="KW-1185">Reference proteome</keyword>
<dbReference type="EMBL" id="AP023189">
    <property type="protein sequence ID" value="BCG24686.1"/>
    <property type="molecule type" value="Genomic_DNA"/>
</dbReference>
<dbReference type="Gene3D" id="3.40.605.10">
    <property type="entry name" value="Aldehyde Dehydrogenase, Chain A, domain 1"/>
    <property type="match status" value="1"/>
</dbReference>
<evidence type="ECO:0000256" key="1">
    <source>
        <dbReference type="ARBA" id="ARBA00009986"/>
    </source>
</evidence>
<reference evidence="7 9" key="1">
    <citation type="submission" date="2020-05" db="EMBL/GenBank/DDBJ databases">
        <title>Characterization of novel class B3 metallo-beta-lactamase from novel Pseudomonas species.</title>
        <authorList>
            <person name="Yamada K."/>
            <person name="Aoki K."/>
            <person name="Ishii Y."/>
        </authorList>
    </citation>
    <scope>NUCLEOTIDE SEQUENCE [LARGE SCALE GENOMIC DNA]</scope>
    <source>
        <strain evidence="7 9">TUM18999</strain>
        <strain evidence="8 10">TUM20286</strain>
    </source>
</reference>
<dbReference type="PROSITE" id="PS00070">
    <property type="entry name" value="ALDEHYDE_DEHYDR_CYS"/>
    <property type="match status" value="1"/>
</dbReference>
<dbReference type="EMBL" id="BQKM01000003">
    <property type="protein sequence ID" value="GJN51955.1"/>
    <property type="molecule type" value="Genomic_DNA"/>
</dbReference>
<dbReference type="Proteomes" id="UP001054892">
    <property type="component" value="Unassembled WGS sequence"/>
</dbReference>
<dbReference type="FunFam" id="3.40.605.10:FF:000005">
    <property type="entry name" value="Succinate-semialdehyde dehydrogenase I"/>
    <property type="match status" value="1"/>
</dbReference>
<evidence type="ECO:0000256" key="4">
    <source>
        <dbReference type="PROSITE-ProRule" id="PRU10007"/>
    </source>
</evidence>
<name>A0A6J4E609_9PSED</name>